<gene>
    <name evidence="1" type="ORF">DFH08DRAFT_846663</name>
</gene>
<name>A0AAD7AIE9_9AGAR</name>
<protein>
    <submittedName>
        <fullName evidence="1">Uncharacterized protein</fullName>
    </submittedName>
</protein>
<evidence type="ECO:0000313" key="1">
    <source>
        <dbReference type="EMBL" id="KAJ7359658.1"/>
    </source>
</evidence>
<comment type="caution">
    <text evidence="1">The sequence shown here is derived from an EMBL/GenBank/DDBJ whole genome shotgun (WGS) entry which is preliminary data.</text>
</comment>
<keyword evidence="2" id="KW-1185">Reference proteome</keyword>
<proteinExistence type="predicted"/>
<dbReference type="Proteomes" id="UP001218218">
    <property type="component" value="Unassembled WGS sequence"/>
</dbReference>
<reference evidence="1" key="1">
    <citation type="submission" date="2023-03" db="EMBL/GenBank/DDBJ databases">
        <title>Massive genome expansion in bonnet fungi (Mycena s.s.) driven by repeated elements and novel gene families across ecological guilds.</title>
        <authorList>
            <consortium name="Lawrence Berkeley National Laboratory"/>
            <person name="Harder C.B."/>
            <person name="Miyauchi S."/>
            <person name="Viragh M."/>
            <person name="Kuo A."/>
            <person name="Thoen E."/>
            <person name="Andreopoulos B."/>
            <person name="Lu D."/>
            <person name="Skrede I."/>
            <person name="Drula E."/>
            <person name="Henrissat B."/>
            <person name="Morin E."/>
            <person name="Kohler A."/>
            <person name="Barry K."/>
            <person name="LaButti K."/>
            <person name="Morin E."/>
            <person name="Salamov A."/>
            <person name="Lipzen A."/>
            <person name="Mereny Z."/>
            <person name="Hegedus B."/>
            <person name="Baldrian P."/>
            <person name="Stursova M."/>
            <person name="Weitz H."/>
            <person name="Taylor A."/>
            <person name="Grigoriev I.V."/>
            <person name="Nagy L.G."/>
            <person name="Martin F."/>
            <person name="Kauserud H."/>
        </authorList>
    </citation>
    <scope>NUCLEOTIDE SEQUENCE</scope>
    <source>
        <strain evidence="1">CBHHK002</strain>
    </source>
</reference>
<dbReference type="EMBL" id="JARIHO010000006">
    <property type="protein sequence ID" value="KAJ7359658.1"/>
    <property type="molecule type" value="Genomic_DNA"/>
</dbReference>
<evidence type="ECO:0000313" key="2">
    <source>
        <dbReference type="Proteomes" id="UP001218218"/>
    </source>
</evidence>
<dbReference type="AlphaFoldDB" id="A0AAD7AIE9"/>
<sequence>MLGQAEISKYFDQCQGCRRAIEEVLSGYISWKYIRGATSERVLVKLRYLTLYLHVTGRRHILEVGADVLRVLTLEVSLGSGRIGVLPATTVPGKAVWNQIRRAAPRASTSLVRVVTDSVYGGPGPVQEFLSHSESQRSARNYGRAPWAER</sequence>
<organism evidence="1 2">
    <name type="scientific">Mycena albidolilacea</name>
    <dbReference type="NCBI Taxonomy" id="1033008"/>
    <lineage>
        <taxon>Eukaryota</taxon>
        <taxon>Fungi</taxon>
        <taxon>Dikarya</taxon>
        <taxon>Basidiomycota</taxon>
        <taxon>Agaricomycotina</taxon>
        <taxon>Agaricomycetes</taxon>
        <taxon>Agaricomycetidae</taxon>
        <taxon>Agaricales</taxon>
        <taxon>Marasmiineae</taxon>
        <taxon>Mycenaceae</taxon>
        <taxon>Mycena</taxon>
    </lineage>
</organism>
<accession>A0AAD7AIE9</accession>